<protein>
    <submittedName>
        <fullName evidence="3">Glycogen debranching enzyme family protein</fullName>
    </submittedName>
</protein>
<feature type="domain" description="Glycogen debranching enzyme bacterial and archaeal type N-terminal" evidence="2">
    <location>
        <begin position="20"/>
        <end position="239"/>
    </location>
</feature>
<reference evidence="3" key="2">
    <citation type="journal article" date="2021" name="PeerJ">
        <title>Extensive microbial diversity within the chicken gut microbiome revealed by metagenomics and culture.</title>
        <authorList>
            <person name="Gilroy R."/>
            <person name="Ravi A."/>
            <person name="Getino M."/>
            <person name="Pursley I."/>
            <person name="Horton D.L."/>
            <person name="Alikhan N.F."/>
            <person name="Baker D."/>
            <person name="Gharbi K."/>
            <person name="Hall N."/>
            <person name="Watson M."/>
            <person name="Adriaenssens E.M."/>
            <person name="Foster-Nyarko E."/>
            <person name="Jarju S."/>
            <person name="Secka A."/>
            <person name="Antonio M."/>
            <person name="Oren A."/>
            <person name="Chaudhuri R.R."/>
            <person name="La Ragione R."/>
            <person name="Hildebrand F."/>
            <person name="Pallen M.J."/>
        </authorList>
    </citation>
    <scope>NUCLEOTIDE SEQUENCE</scope>
    <source>
        <strain evidence="3">15467</strain>
    </source>
</reference>
<dbReference type="GO" id="GO:0004135">
    <property type="term" value="F:amylo-alpha-1,6-glucosidase activity"/>
    <property type="evidence" value="ECO:0007669"/>
    <property type="project" value="InterPro"/>
</dbReference>
<accession>A0A9D9DLS1</accession>
<dbReference type="GO" id="GO:0004134">
    <property type="term" value="F:4-alpha-glucanotransferase activity"/>
    <property type="evidence" value="ECO:0007669"/>
    <property type="project" value="InterPro"/>
</dbReference>
<dbReference type="InterPro" id="IPR024742">
    <property type="entry name" value="Glycogen_debranch_N"/>
</dbReference>
<gene>
    <name evidence="3" type="ORF">IAC68_05690</name>
</gene>
<dbReference type="InterPro" id="IPR012341">
    <property type="entry name" value="6hp_glycosidase-like_sf"/>
</dbReference>
<dbReference type="AlphaFoldDB" id="A0A9D9DLS1"/>
<organism evidence="3 4">
    <name type="scientific">Candidatus Egerieousia excrementavium</name>
    <dbReference type="NCBI Taxonomy" id="2840778"/>
    <lineage>
        <taxon>Bacteria</taxon>
        <taxon>Pseudomonadati</taxon>
        <taxon>Bacteroidota</taxon>
        <taxon>Bacteroidia</taxon>
        <taxon>Bacteroidales</taxon>
        <taxon>Candidatus Egerieousia</taxon>
    </lineage>
</organism>
<reference evidence="3" key="1">
    <citation type="submission" date="2020-10" db="EMBL/GenBank/DDBJ databases">
        <authorList>
            <person name="Gilroy R."/>
        </authorList>
    </citation>
    <scope>NUCLEOTIDE SEQUENCE</scope>
    <source>
        <strain evidence="3">15467</strain>
    </source>
</reference>
<sequence length="644" mass="73612">MAYLEFNKEELVNLEYSLNREILLTNRAGGYINTTIVGCNTRKYHGLLVVPIANFANERHILLSTLHESLIQHGSAFNLGISSYGKVYEPRGHKYIIDFEMDYASTVTYRVGGMIFSKTVMFVRETEEVLVKYTLIDAHSETRLRIKPFLAFRNIHSLTHANSKANTRYSVAENGVSFKLYEGFPTLYLQLNKKGEWVANPDWYYNITYKEESRRGFDDKEDLFVPGYFELPVKKGESIILSASTSEVKPRSLKSRFDAEVAKRKDNSRNCYDDCLKLAGQQCVLKQNGKYSVCAGYTWDYEDLRYSLIAIPGLTIYNDGDTKHFEAVIENMLTEKRDRLFKAGNEPDLPLWLFRTLQQYIEYGASAEYVWKKYGQTLSALLDTYVDGSRDEIVLHENGLLWAQKENTALSWMNVYSNGVPVTERYGYQVETNALWYNALCFAVAMDDKYGGGRLKDKWNRVINSIKANYTNYFLIEGRDYLADFYNDKGKNDFMRPNQLMAVAVEYSPIDDEVKMAVLKAVRKELLTVRGIRTLSPKNPLYKAVYEGDQCSRDNAHHNGCAFPWLLGPYVESMIKLLGKDCVKSSMELLNAFEEDINIHGIGSVAELYDGNPSHKPHGCISSSVSVAEIIRGKYLLNKINKGK</sequence>
<dbReference type="PANTHER" id="PTHR10569:SF2">
    <property type="entry name" value="GLYCOGEN DEBRANCHING ENZYME"/>
    <property type="match status" value="1"/>
</dbReference>
<dbReference type="Pfam" id="PF12439">
    <property type="entry name" value="GDE_N"/>
    <property type="match status" value="1"/>
</dbReference>
<evidence type="ECO:0000313" key="3">
    <source>
        <dbReference type="EMBL" id="MBO8429402.1"/>
    </source>
</evidence>
<evidence type="ECO:0000313" key="4">
    <source>
        <dbReference type="Proteomes" id="UP000823635"/>
    </source>
</evidence>
<dbReference type="PANTHER" id="PTHR10569">
    <property type="entry name" value="GLYCOGEN DEBRANCHING ENZYME"/>
    <property type="match status" value="1"/>
</dbReference>
<dbReference type="Pfam" id="PF06202">
    <property type="entry name" value="GDE_C"/>
    <property type="match status" value="1"/>
</dbReference>
<proteinExistence type="predicted"/>
<dbReference type="InterPro" id="IPR008928">
    <property type="entry name" value="6-hairpin_glycosidase_sf"/>
</dbReference>
<dbReference type="InterPro" id="IPR010401">
    <property type="entry name" value="AGL/Gdb1"/>
</dbReference>
<dbReference type="Proteomes" id="UP000823635">
    <property type="component" value="Unassembled WGS sequence"/>
</dbReference>
<evidence type="ECO:0000259" key="2">
    <source>
        <dbReference type="Pfam" id="PF12439"/>
    </source>
</evidence>
<comment type="caution">
    <text evidence="3">The sequence shown here is derived from an EMBL/GenBank/DDBJ whole genome shotgun (WGS) entry which is preliminary data.</text>
</comment>
<dbReference type="EMBL" id="JADINB010000127">
    <property type="protein sequence ID" value="MBO8429402.1"/>
    <property type="molecule type" value="Genomic_DNA"/>
</dbReference>
<dbReference type="Gene3D" id="1.50.10.10">
    <property type="match status" value="1"/>
</dbReference>
<name>A0A9D9DLS1_9BACT</name>
<dbReference type="InterPro" id="IPR032790">
    <property type="entry name" value="GDE_C"/>
</dbReference>
<feature type="domain" description="Glycogen debranching enzyme C-terminal" evidence="1">
    <location>
        <begin position="284"/>
        <end position="632"/>
    </location>
</feature>
<dbReference type="SUPFAM" id="SSF48208">
    <property type="entry name" value="Six-hairpin glycosidases"/>
    <property type="match status" value="1"/>
</dbReference>
<dbReference type="GO" id="GO:0005980">
    <property type="term" value="P:glycogen catabolic process"/>
    <property type="evidence" value="ECO:0007669"/>
    <property type="project" value="InterPro"/>
</dbReference>
<evidence type="ECO:0000259" key="1">
    <source>
        <dbReference type="Pfam" id="PF06202"/>
    </source>
</evidence>